<protein>
    <submittedName>
        <fullName evidence="8">Putative outer membrane starch-binding protein</fullName>
    </submittedName>
</protein>
<dbReference type="Proteomes" id="UP000251545">
    <property type="component" value="Unassembled WGS sequence"/>
</dbReference>
<evidence type="ECO:0000256" key="1">
    <source>
        <dbReference type="ARBA" id="ARBA00004442"/>
    </source>
</evidence>
<sequence length="511" mass="57877">MKKIIFLLIAIAFTGCSDDFLDRDSLTAISESNFWKTEKDAQLGLNGIYDVLQDPIMYGGSLNGLHGTAVFDVFSDNSYNFYKGNGPGFYMEGNIDPNHFYFNFYWTACYRGIGRANVALENIEAMPESVISQDKKDEYLAQALFLRSLFYTKIAIYFQNAPLVLNVQTLDEAYVPKNSYEEIKDQIIADLIKAASALPVRYPENQYGYATKGAALGLLARFYMYNKEYQKALDATTEILGLGYSLNPSYAQLFTEQGEFSNEIIFSVRFVEGVSDNTENFSATFSGIPKVDDQPMPNLVDDYYNIDGLPISVSPLFNPAKEQENRDPRLNASVYFKGDIFLVDINRPFRGNTATTYARKKYIRNANYPNGTRASRPGGQDFIVMRYAEVLLMRAEALVELNQLSEVSALVNQVRARVNMPTVESVEGTGLSQDELRDIVRHERRVELAMEGLRFFDLKRWGEVEQAYQRLIADNVPGYNPSYRGVKSETFPIPQNEIDANNNLTQNTGWE</sequence>
<name>A0A362X3P9_9FLAO</name>
<dbReference type="GO" id="GO:0009279">
    <property type="term" value="C:cell outer membrane"/>
    <property type="evidence" value="ECO:0007669"/>
    <property type="project" value="UniProtKB-SubCell"/>
</dbReference>
<dbReference type="AlphaFoldDB" id="A0A362X3P9"/>
<evidence type="ECO:0000256" key="5">
    <source>
        <dbReference type="ARBA" id="ARBA00023237"/>
    </source>
</evidence>
<keyword evidence="3" id="KW-0732">Signal</keyword>
<keyword evidence="4" id="KW-0472">Membrane</keyword>
<evidence type="ECO:0000313" key="8">
    <source>
        <dbReference type="EMBL" id="PQV51525.1"/>
    </source>
</evidence>
<dbReference type="InterPro" id="IPR033985">
    <property type="entry name" value="SusD-like_N"/>
</dbReference>
<accession>A0A362X3P9</accession>
<proteinExistence type="inferred from homology"/>
<comment type="subcellular location">
    <subcellularLocation>
        <location evidence="1">Cell outer membrane</location>
    </subcellularLocation>
</comment>
<organism evidence="8 9">
    <name type="scientific">Jejuia pallidilutea</name>
    <dbReference type="NCBI Taxonomy" id="504487"/>
    <lineage>
        <taxon>Bacteria</taxon>
        <taxon>Pseudomonadati</taxon>
        <taxon>Bacteroidota</taxon>
        <taxon>Flavobacteriia</taxon>
        <taxon>Flavobacteriales</taxon>
        <taxon>Flavobacteriaceae</taxon>
        <taxon>Jejuia</taxon>
    </lineage>
</organism>
<dbReference type="RefSeq" id="WP_105472533.1">
    <property type="nucleotide sequence ID" value="NZ_PVEO01000001.1"/>
</dbReference>
<evidence type="ECO:0000256" key="3">
    <source>
        <dbReference type="ARBA" id="ARBA00022729"/>
    </source>
</evidence>
<dbReference type="Pfam" id="PF14322">
    <property type="entry name" value="SusD-like_3"/>
    <property type="match status" value="1"/>
</dbReference>
<evidence type="ECO:0000259" key="7">
    <source>
        <dbReference type="Pfam" id="PF14322"/>
    </source>
</evidence>
<reference evidence="8 9" key="1">
    <citation type="submission" date="2018-02" db="EMBL/GenBank/DDBJ databases">
        <title>Genomic Encyclopedia of Archaeal and Bacterial Type Strains, Phase II (KMG-II): from individual species to whole genera.</title>
        <authorList>
            <person name="Goeker M."/>
        </authorList>
    </citation>
    <scope>NUCLEOTIDE SEQUENCE [LARGE SCALE GENOMIC DNA]</scope>
    <source>
        <strain evidence="8 9">DSM 21165</strain>
    </source>
</reference>
<feature type="domain" description="SusD-like N-terminal" evidence="7">
    <location>
        <begin position="72"/>
        <end position="224"/>
    </location>
</feature>
<feature type="domain" description="RagB/SusD" evidence="6">
    <location>
        <begin position="262"/>
        <end position="510"/>
    </location>
</feature>
<evidence type="ECO:0000313" key="9">
    <source>
        <dbReference type="Proteomes" id="UP000251545"/>
    </source>
</evidence>
<dbReference type="Pfam" id="PF07980">
    <property type="entry name" value="SusD_RagB"/>
    <property type="match status" value="1"/>
</dbReference>
<evidence type="ECO:0000256" key="2">
    <source>
        <dbReference type="ARBA" id="ARBA00006275"/>
    </source>
</evidence>
<dbReference type="PROSITE" id="PS51257">
    <property type="entry name" value="PROKAR_LIPOPROTEIN"/>
    <property type="match status" value="1"/>
</dbReference>
<comment type="similarity">
    <text evidence="2">Belongs to the SusD family.</text>
</comment>
<dbReference type="InterPro" id="IPR012944">
    <property type="entry name" value="SusD_RagB_dom"/>
</dbReference>
<evidence type="ECO:0000256" key="4">
    <source>
        <dbReference type="ARBA" id="ARBA00023136"/>
    </source>
</evidence>
<dbReference type="CDD" id="cd08977">
    <property type="entry name" value="SusD"/>
    <property type="match status" value="1"/>
</dbReference>
<dbReference type="EMBL" id="PVEO01000001">
    <property type="protein sequence ID" value="PQV51525.1"/>
    <property type="molecule type" value="Genomic_DNA"/>
</dbReference>
<comment type="caution">
    <text evidence="8">The sequence shown here is derived from an EMBL/GenBank/DDBJ whole genome shotgun (WGS) entry which is preliminary data.</text>
</comment>
<gene>
    <name evidence="8" type="ORF">CLV33_101449</name>
</gene>
<dbReference type="Gene3D" id="1.25.40.390">
    <property type="match status" value="1"/>
</dbReference>
<keyword evidence="5" id="KW-0998">Cell outer membrane</keyword>
<dbReference type="SUPFAM" id="SSF48452">
    <property type="entry name" value="TPR-like"/>
    <property type="match status" value="1"/>
</dbReference>
<dbReference type="InterPro" id="IPR011990">
    <property type="entry name" value="TPR-like_helical_dom_sf"/>
</dbReference>
<evidence type="ECO:0000259" key="6">
    <source>
        <dbReference type="Pfam" id="PF07980"/>
    </source>
</evidence>